<keyword evidence="3" id="KW-1185">Reference proteome</keyword>
<dbReference type="Proteomes" id="UP001255856">
    <property type="component" value="Unassembled WGS sequence"/>
</dbReference>
<protein>
    <submittedName>
        <fullName evidence="2">Uncharacterized protein</fullName>
    </submittedName>
</protein>
<accession>A0AAD9IFY4</accession>
<name>A0AAD9IFY4_PROWI</name>
<feature type="region of interest" description="Disordered" evidence="1">
    <location>
        <begin position="266"/>
        <end position="289"/>
    </location>
</feature>
<sequence>MTIIMKRFRTAELATPRLKSADSLTRLAPPRIRPGLVSRPAGVGAPTAGLALTPAPATPLLPSQMEPWQWELLRDLTLEMLALEECVPWARVRRHWRTRRTSWRRALKLTETTADLVARLKELREALLADDSVLPGCGEEWVASLSSCSHSVEGLEHVAIAWDELRAGVAGWLESPGAQDGLAPPGSGVRPLTPVAVERCAARVLEAVRRLGPPGPSQDAAHDLIGQLPIDAILCYDAGALAALQAHLGLQAGAKHDQSLVEALAGRALPSGPSEPIDEDEGELTDIEP</sequence>
<dbReference type="AlphaFoldDB" id="A0AAD9IFY4"/>
<proteinExistence type="predicted"/>
<reference evidence="2" key="1">
    <citation type="submission" date="2021-01" db="EMBL/GenBank/DDBJ databases">
        <authorList>
            <person name="Eckstrom K.M.E."/>
        </authorList>
    </citation>
    <scope>NUCLEOTIDE SEQUENCE</scope>
    <source>
        <strain evidence="2">UVCC 0001</strain>
    </source>
</reference>
<evidence type="ECO:0000256" key="1">
    <source>
        <dbReference type="SAM" id="MobiDB-lite"/>
    </source>
</evidence>
<dbReference type="EMBL" id="JASFZW010000010">
    <property type="protein sequence ID" value="KAK2076419.1"/>
    <property type="molecule type" value="Genomic_DNA"/>
</dbReference>
<evidence type="ECO:0000313" key="2">
    <source>
        <dbReference type="EMBL" id="KAK2076419.1"/>
    </source>
</evidence>
<organism evidence="2 3">
    <name type="scientific">Prototheca wickerhamii</name>
    <dbReference type="NCBI Taxonomy" id="3111"/>
    <lineage>
        <taxon>Eukaryota</taxon>
        <taxon>Viridiplantae</taxon>
        <taxon>Chlorophyta</taxon>
        <taxon>core chlorophytes</taxon>
        <taxon>Trebouxiophyceae</taxon>
        <taxon>Chlorellales</taxon>
        <taxon>Chlorellaceae</taxon>
        <taxon>Prototheca</taxon>
    </lineage>
</organism>
<gene>
    <name evidence="2" type="ORF">QBZ16_000944</name>
</gene>
<evidence type="ECO:0000313" key="3">
    <source>
        <dbReference type="Proteomes" id="UP001255856"/>
    </source>
</evidence>
<comment type="caution">
    <text evidence="2">The sequence shown here is derived from an EMBL/GenBank/DDBJ whole genome shotgun (WGS) entry which is preliminary data.</text>
</comment>
<feature type="compositionally biased region" description="Acidic residues" evidence="1">
    <location>
        <begin position="276"/>
        <end position="289"/>
    </location>
</feature>